<dbReference type="EMBL" id="GBRH01228338">
    <property type="protein sequence ID" value="JAD69557.1"/>
    <property type="molecule type" value="Transcribed_RNA"/>
</dbReference>
<organism evidence="1">
    <name type="scientific">Arundo donax</name>
    <name type="common">Giant reed</name>
    <name type="synonym">Donax arundinaceus</name>
    <dbReference type="NCBI Taxonomy" id="35708"/>
    <lineage>
        <taxon>Eukaryota</taxon>
        <taxon>Viridiplantae</taxon>
        <taxon>Streptophyta</taxon>
        <taxon>Embryophyta</taxon>
        <taxon>Tracheophyta</taxon>
        <taxon>Spermatophyta</taxon>
        <taxon>Magnoliopsida</taxon>
        <taxon>Liliopsida</taxon>
        <taxon>Poales</taxon>
        <taxon>Poaceae</taxon>
        <taxon>PACMAD clade</taxon>
        <taxon>Arundinoideae</taxon>
        <taxon>Arundineae</taxon>
        <taxon>Arundo</taxon>
    </lineage>
</organism>
<proteinExistence type="predicted"/>
<name>A0A0A9CDI5_ARUDO</name>
<evidence type="ECO:0000313" key="1">
    <source>
        <dbReference type="EMBL" id="JAD69557.1"/>
    </source>
</evidence>
<protein>
    <submittedName>
        <fullName evidence="1">Uncharacterized protein</fullName>
    </submittedName>
</protein>
<reference evidence="1" key="1">
    <citation type="submission" date="2014-09" db="EMBL/GenBank/DDBJ databases">
        <authorList>
            <person name="Magalhaes I.L.F."/>
            <person name="Oliveira U."/>
            <person name="Santos F.R."/>
            <person name="Vidigal T.H.D.A."/>
            <person name="Brescovit A.D."/>
            <person name="Santos A.J."/>
        </authorList>
    </citation>
    <scope>NUCLEOTIDE SEQUENCE</scope>
    <source>
        <tissue evidence="1">Shoot tissue taken approximately 20 cm above the soil surface</tissue>
    </source>
</reference>
<accession>A0A0A9CDI5</accession>
<reference evidence="1" key="2">
    <citation type="journal article" date="2015" name="Data Brief">
        <title>Shoot transcriptome of the giant reed, Arundo donax.</title>
        <authorList>
            <person name="Barrero R.A."/>
            <person name="Guerrero F.D."/>
            <person name="Moolhuijzen P."/>
            <person name="Goolsby J.A."/>
            <person name="Tidwell J."/>
            <person name="Bellgard S.E."/>
            <person name="Bellgard M.I."/>
        </authorList>
    </citation>
    <scope>NUCLEOTIDE SEQUENCE</scope>
    <source>
        <tissue evidence="1">Shoot tissue taken approximately 20 cm above the soil surface</tissue>
    </source>
</reference>
<dbReference type="AlphaFoldDB" id="A0A0A9CDI5"/>
<sequence length="21" mass="2560">MTAPSYMFPLYGLVSYFYYFV</sequence>